<dbReference type="InterPro" id="IPR046879">
    <property type="entry name" value="KANL3/Tex30_Abhydrolase"/>
</dbReference>
<reference evidence="2 3" key="2">
    <citation type="submission" date="2019-09" db="EMBL/GenBank/DDBJ databases">
        <authorList>
            <person name="Jin C."/>
        </authorList>
    </citation>
    <scope>NUCLEOTIDE SEQUENCE [LARGE SCALE GENOMIC DNA]</scope>
    <source>
        <strain evidence="2 3">BN140041</strain>
    </source>
</reference>
<sequence>MRSEERIIATPVGEGRLVTRRAPRPIATVLLSHGAGGGIDARDLTALATHLPRQGVNVMLFEQPWRTAGRKVATPPATLDVGLRAAVDAVRVRTPIILGGRSAGARSACRSARELGASGCLALSFPLHPPGKPEKSRLDELAGADVPTLVIQGGNDPFGRPEEFPDPLPNRTDLAVVPDGDHSLAVPKRASITQDDAMEIVVEAALEWIVREIVGNGATR</sequence>
<dbReference type="PANTHER" id="PTHR13136:SF11">
    <property type="entry name" value="TESTIS-EXPRESSED PROTEIN 30"/>
    <property type="match status" value="1"/>
</dbReference>
<evidence type="ECO:0000259" key="1">
    <source>
        <dbReference type="Pfam" id="PF20408"/>
    </source>
</evidence>
<dbReference type="GO" id="GO:0016787">
    <property type="term" value="F:hydrolase activity"/>
    <property type="evidence" value="ECO:0007669"/>
    <property type="project" value="UniProtKB-KW"/>
</dbReference>
<comment type="caution">
    <text evidence="2">The sequence shown here is derived from an EMBL/GenBank/DDBJ whole genome shotgun (WGS) entry which is preliminary data.</text>
</comment>
<name>A0A5B1M9Z1_9ACTN</name>
<organism evidence="2 3">
    <name type="scientific">Nocardioides antri</name>
    <dbReference type="NCBI Taxonomy" id="2607659"/>
    <lineage>
        <taxon>Bacteria</taxon>
        <taxon>Bacillati</taxon>
        <taxon>Actinomycetota</taxon>
        <taxon>Actinomycetes</taxon>
        <taxon>Propionibacteriales</taxon>
        <taxon>Nocardioidaceae</taxon>
        <taxon>Nocardioides</taxon>
    </lineage>
</organism>
<evidence type="ECO:0000313" key="2">
    <source>
        <dbReference type="EMBL" id="KAA1428809.1"/>
    </source>
</evidence>
<dbReference type="SUPFAM" id="SSF53474">
    <property type="entry name" value="alpha/beta-Hydrolases"/>
    <property type="match status" value="1"/>
</dbReference>
<dbReference type="AlphaFoldDB" id="A0A5B1M9Z1"/>
<dbReference type="RefSeq" id="WP_149748432.1">
    <property type="nucleotide sequence ID" value="NZ_VUJW01000001.1"/>
</dbReference>
<dbReference type="PANTHER" id="PTHR13136">
    <property type="entry name" value="TESTIS DEVELOPMENT PROTEIN PRTD"/>
    <property type="match status" value="1"/>
</dbReference>
<dbReference type="InterPro" id="IPR026555">
    <property type="entry name" value="NSL3/Tex30"/>
</dbReference>
<feature type="domain" description="KANL3/Tex30 alpha/beta hydrolase-like" evidence="1">
    <location>
        <begin position="27"/>
        <end position="209"/>
    </location>
</feature>
<evidence type="ECO:0000313" key="3">
    <source>
        <dbReference type="Proteomes" id="UP000324351"/>
    </source>
</evidence>
<proteinExistence type="predicted"/>
<dbReference type="InterPro" id="IPR029058">
    <property type="entry name" value="AB_hydrolase_fold"/>
</dbReference>
<keyword evidence="3" id="KW-1185">Reference proteome</keyword>
<gene>
    <name evidence="2" type="ORF">F0U47_00890</name>
</gene>
<dbReference type="Proteomes" id="UP000324351">
    <property type="component" value="Unassembled WGS sequence"/>
</dbReference>
<reference evidence="2 3" key="1">
    <citation type="submission" date="2019-09" db="EMBL/GenBank/DDBJ databases">
        <title>Nocardioides panacisoli sp. nov., isolated from the soil of a ginseng field.</title>
        <authorList>
            <person name="Cho C."/>
        </authorList>
    </citation>
    <scope>NUCLEOTIDE SEQUENCE [LARGE SCALE GENOMIC DNA]</scope>
    <source>
        <strain evidence="2 3">BN140041</strain>
    </source>
</reference>
<keyword evidence="2" id="KW-0378">Hydrolase</keyword>
<dbReference type="Gene3D" id="3.40.50.1820">
    <property type="entry name" value="alpha/beta hydrolase"/>
    <property type="match status" value="1"/>
</dbReference>
<accession>A0A5B1M9Z1</accession>
<protein>
    <submittedName>
        <fullName evidence="2">Hydrolase</fullName>
    </submittedName>
</protein>
<dbReference type="Pfam" id="PF20408">
    <property type="entry name" value="Abhydrolase_11"/>
    <property type="match status" value="1"/>
</dbReference>
<dbReference type="EMBL" id="VUJW01000001">
    <property type="protein sequence ID" value="KAA1428809.1"/>
    <property type="molecule type" value="Genomic_DNA"/>
</dbReference>